<dbReference type="Proteomes" id="UP000002051">
    <property type="component" value="Chromosome 2"/>
</dbReference>
<dbReference type="Pfam" id="PF25797">
    <property type="entry name" value="PDF2_C"/>
    <property type="match status" value="1"/>
</dbReference>
<dbReference type="HOGENOM" id="CLU_3053363_0_0_1"/>
<dbReference type="AlphaFoldDB" id="G7IUR6"/>
<dbReference type="GO" id="GO:0003677">
    <property type="term" value="F:DNA binding"/>
    <property type="evidence" value="ECO:0007669"/>
    <property type="project" value="UniProtKB-KW"/>
</dbReference>
<dbReference type="EMBL" id="CM001218">
    <property type="protein sequence ID" value="AES67990.1"/>
    <property type="molecule type" value="Genomic_DNA"/>
</dbReference>
<evidence type="ECO:0000313" key="2">
    <source>
        <dbReference type="EMBL" id="AES67990.1"/>
    </source>
</evidence>
<organism evidence="2 4">
    <name type="scientific">Medicago truncatula</name>
    <name type="common">Barrel medic</name>
    <name type="synonym">Medicago tribuloides</name>
    <dbReference type="NCBI Taxonomy" id="3880"/>
    <lineage>
        <taxon>Eukaryota</taxon>
        <taxon>Viridiplantae</taxon>
        <taxon>Streptophyta</taxon>
        <taxon>Embryophyta</taxon>
        <taxon>Tracheophyta</taxon>
        <taxon>Spermatophyta</taxon>
        <taxon>Magnoliopsida</taxon>
        <taxon>eudicotyledons</taxon>
        <taxon>Gunneridae</taxon>
        <taxon>Pentapetalae</taxon>
        <taxon>rosids</taxon>
        <taxon>fabids</taxon>
        <taxon>Fabales</taxon>
        <taxon>Fabaceae</taxon>
        <taxon>Papilionoideae</taxon>
        <taxon>50 kb inversion clade</taxon>
        <taxon>NPAAA clade</taxon>
        <taxon>Hologalegina</taxon>
        <taxon>IRL clade</taxon>
        <taxon>Trifolieae</taxon>
        <taxon>Medicago</taxon>
    </lineage>
</organism>
<accession>G7IUR6</accession>
<evidence type="ECO:0000313" key="3">
    <source>
        <dbReference type="EnsemblPlants" id="AES67990"/>
    </source>
</evidence>
<protein>
    <submittedName>
        <fullName evidence="2">Homeodomain protein</fullName>
    </submittedName>
</protein>
<sequence>MGINYEYCLFTIAFQILTNASSITKLTMEHVDSVNSFVSCILRHIITNLHCEDG</sequence>
<proteinExistence type="predicted"/>
<dbReference type="STRING" id="3880.G7IUR6"/>
<feature type="domain" description="HD-Zip IV C-terminal" evidence="1">
    <location>
        <begin position="6"/>
        <end position="51"/>
    </location>
</feature>
<keyword evidence="4" id="KW-1185">Reference proteome</keyword>
<evidence type="ECO:0000259" key="1">
    <source>
        <dbReference type="Pfam" id="PF25797"/>
    </source>
</evidence>
<name>G7IUR6_MEDTR</name>
<evidence type="ECO:0000313" key="4">
    <source>
        <dbReference type="Proteomes" id="UP000002051"/>
    </source>
</evidence>
<keyword evidence="2" id="KW-0238">DNA-binding</keyword>
<gene>
    <name evidence="2" type="ordered locus">MTR_2g101750</name>
</gene>
<dbReference type="InterPro" id="IPR057993">
    <property type="entry name" value="HD-Zip_IV_C"/>
</dbReference>
<dbReference type="PaxDb" id="3880-AES67990"/>
<reference evidence="2 4" key="2">
    <citation type="journal article" date="2014" name="BMC Genomics">
        <title>An improved genome release (version Mt4.0) for the model legume Medicago truncatula.</title>
        <authorList>
            <person name="Tang H."/>
            <person name="Krishnakumar V."/>
            <person name="Bidwell S."/>
            <person name="Rosen B."/>
            <person name="Chan A."/>
            <person name="Zhou S."/>
            <person name="Gentzbittel L."/>
            <person name="Childs K.L."/>
            <person name="Yandell M."/>
            <person name="Gundlach H."/>
            <person name="Mayer K.F."/>
            <person name="Schwartz D.C."/>
            <person name="Town C.D."/>
        </authorList>
    </citation>
    <scope>GENOME REANNOTATION</scope>
    <source>
        <strain evidence="3 4">cv. Jemalong A17</strain>
    </source>
</reference>
<reference evidence="2 4" key="1">
    <citation type="journal article" date="2011" name="Nature">
        <title>The Medicago genome provides insight into the evolution of rhizobial symbioses.</title>
        <authorList>
            <person name="Young N.D."/>
            <person name="Debelle F."/>
            <person name="Oldroyd G.E."/>
            <person name="Geurts R."/>
            <person name="Cannon S.B."/>
            <person name="Udvardi M.K."/>
            <person name="Benedito V.A."/>
            <person name="Mayer K.F."/>
            <person name="Gouzy J."/>
            <person name="Schoof H."/>
            <person name="Van de Peer Y."/>
            <person name="Proost S."/>
            <person name="Cook D.R."/>
            <person name="Meyers B.C."/>
            <person name="Spannagl M."/>
            <person name="Cheung F."/>
            <person name="De Mita S."/>
            <person name="Krishnakumar V."/>
            <person name="Gundlach H."/>
            <person name="Zhou S."/>
            <person name="Mudge J."/>
            <person name="Bharti A.K."/>
            <person name="Murray J.D."/>
            <person name="Naoumkina M.A."/>
            <person name="Rosen B."/>
            <person name="Silverstein K.A."/>
            <person name="Tang H."/>
            <person name="Rombauts S."/>
            <person name="Zhao P.X."/>
            <person name="Zhou P."/>
            <person name="Barbe V."/>
            <person name="Bardou P."/>
            <person name="Bechner M."/>
            <person name="Bellec A."/>
            <person name="Berger A."/>
            <person name="Berges H."/>
            <person name="Bidwell S."/>
            <person name="Bisseling T."/>
            <person name="Choisne N."/>
            <person name="Couloux A."/>
            <person name="Denny R."/>
            <person name="Deshpande S."/>
            <person name="Dai X."/>
            <person name="Doyle J.J."/>
            <person name="Dudez A.M."/>
            <person name="Farmer A.D."/>
            <person name="Fouteau S."/>
            <person name="Franken C."/>
            <person name="Gibelin C."/>
            <person name="Gish J."/>
            <person name="Goldstein S."/>
            <person name="Gonzalez A.J."/>
            <person name="Green P.J."/>
            <person name="Hallab A."/>
            <person name="Hartog M."/>
            <person name="Hua A."/>
            <person name="Humphray S.J."/>
            <person name="Jeong D.H."/>
            <person name="Jing Y."/>
            <person name="Jocker A."/>
            <person name="Kenton S.M."/>
            <person name="Kim D.J."/>
            <person name="Klee K."/>
            <person name="Lai H."/>
            <person name="Lang C."/>
            <person name="Lin S."/>
            <person name="Macmil S.L."/>
            <person name="Magdelenat G."/>
            <person name="Matthews L."/>
            <person name="McCorrison J."/>
            <person name="Monaghan E.L."/>
            <person name="Mun J.H."/>
            <person name="Najar F.Z."/>
            <person name="Nicholson C."/>
            <person name="Noirot C."/>
            <person name="O'Bleness M."/>
            <person name="Paule C.R."/>
            <person name="Poulain J."/>
            <person name="Prion F."/>
            <person name="Qin B."/>
            <person name="Qu C."/>
            <person name="Retzel E.F."/>
            <person name="Riddle C."/>
            <person name="Sallet E."/>
            <person name="Samain S."/>
            <person name="Samson N."/>
            <person name="Sanders I."/>
            <person name="Saurat O."/>
            <person name="Scarpelli C."/>
            <person name="Schiex T."/>
            <person name="Segurens B."/>
            <person name="Severin A.J."/>
            <person name="Sherrier D.J."/>
            <person name="Shi R."/>
            <person name="Sims S."/>
            <person name="Singer S.R."/>
            <person name="Sinharoy S."/>
            <person name="Sterck L."/>
            <person name="Viollet A."/>
            <person name="Wang B.B."/>
            <person name="Wang K."/>
            <person name="Wang M."/>
            <person name="Wang X."/>
            <person name="Warfsmann J."/>
            <person name="Weissenbach J."/>
            <person name="White D.D."/>
            <person name="White J.D."/>
            <person name="Wiley G.B."/>
            <person name="Wincker P."/>
            <person name="Xing Y."/>
            <person name="Yang L."/>
            <person name="Yao Z."/>
            <person name="Ying F."/>
            <person name="Zhai J."/>
            <person name="Zhou L."/>
            <person name="Zuber A."/>
            <person name="Denarie J."/>
            <person name="Dixon R.A."/>
            <person name="May G.D."/>
            <person name="Schwartz D.C."/>
            <person name="Rogers J."/>
            <person name="Quetier F."/>
            <person name="Town C.D."/>
            <person name="Roe B.A."/>
        </authorList>
    </citation>
    <scope>NUCLEOTIDE SEQUENCE [LARGE SCALE GENOMIC DNA]</scope>
    <source>
        <strain evidence="2">A17</strain>
        <strain evidence="3 4">cv. Jemalong A17</strain>
    </source>
</reference>
<dbReference type="EnsemblPlants" id="AES67990">
    <property type="protein sequence ID" value="AES67990"/>
    <property type="gene ID" value="MTR_2g101750"/>
</dbReference>
<reference evidence="3" key="3">
    <citation type="submission" date="2015-04" db="UniProtKB">
        <authorList>
            <consortium name="EnsemblPlants"/>
        </authorList>
    </citation>
    <scope>IDENTIFICATION</scope>
    <source>
        <strain evidence="3">cv. Jemalong A17</strain>
    </source>
</reference>
<keyword evidence="2" id="KW-0371">Homeobox</keyword>